<evidence type="ECO:0000256" key="11">
    <source>
        <dbReference type="NCBIfam" id="TIGR02224"/>
    </source>
</evidence>
<dbReference type="HOGENOM" id="CLU_027562_9_6_9"/>
<feature type="active site" evidence="10">
    <location>
        <position position="152"/>
    </location>
</feature>
<evidence type="ECO:0000259" key="13">
    <source>
        <dbReference type="PROSITE" id="PS51900"/>
    </source>
</evidence>
<keyword evidence="5 10" id="KW-0159">Chromosome partition</keyword>
<evidence type="ECO:0000256" key="10">
    <source>
        <dbReference type="HAMAP-Rule" id="MF_01808"/>
    </source>
</evidence>
<dbReference type="InterPro" id="IPR011931">
    <property type="entry name" value="Recomb_XerC"/>
</dbReference>
<keyword evidence="6 10" id="KW-0229">DNA integration</keyword>
<evidence type="ECO:0000256" key="9">
    <source>
        <dbReference type="ARBA" id="ARBA00023306"/>
    </source>
</evidence>
<dbReference type="GO" id="GO:0007059">
    <property type="term" value="P:chromosome segregation"/>
    <property type="evidence" value="ECO:0007669"/>
    <property type="project" value="UniProtKB-UniRule"/>
</dbReference>
<evidence type="ECO:0000313" key="14">
    <source>
        <dbReference type="EMBL" id="BAH44467.1"/>
    </source>
</evidence>
<feature type="active site" evidence="10">
    <location>
        <position position="251"/>
    </location>
</feature>
<name>C0ZFA8_BREBN</name>
<dbReference type="GO" id="GO:0009037">
    <property type="term" value="F:tyrosine-based site-specific recombinase activity"/>
    <property type="evidence" value="ECO:0007669"/>
    <property type="project" value="UniProtKB-UniRule"/>
</dbReference>
<keyword evidence="8 10" id="KW-0233">DNA recombination</keyword>
<dbReference type="eggNOG" id="COG4974">
    <property type="taxonomic scope" value="Bacteria"/>
</dbReference>
<dbReference type="NCBIfam" id="NF001399">
    <property type="entry name" value="PRK00283.1"/>
    <property type="match status" value="1"/>
</dbReference>
<keyword evidence="3 10" id="KW-0963">Cytoplasm</keyword>
<feature type="domain" description="Tyr recombinase" evidence="12">
    <location>
        <begin position="112"/>
        <end position="296"/>
    </location>
</feature>
<comment type="function">
    <text evidence="10">Site-specific tyrosine recombinase, which acts by catalyzing the cutting and rejoining of the recombining DNA molecules. The XerC-XerD complex is essential to convert dimers of the bacterial chromosome into monomers to permit their segregation at cell division. It also contributes to the segregational stability of plasmids.</text>
</comment>
<dbReference type="InterPro" id="IPR050090">
    <property type="entry name" value="Tyrosine_recombinase_XerCD"/>
</dbReference>
<keyword evidence="15" id="KW-1185">Reference proteome</keyword>
<feature type="active site" evidence="10">
    <location>
        <position position="274"/>
    </location>
</feature>
<dbReference type="InterPro" id="IPR044068">
    <property type="entry name" value="CB"/>
</dbReference>
<dbReference type="Pfam" id="PF00589">
    <property type="entry name" value="Phage_integrase"/>
    <property type="match status" value="1"/>
</dbReference>
<dbReference type="EMBL" id="AP008955">
    <property type="protein sequence ID" value="BAH44467.1"/>
    <property type="molecule type" value="Genomic_DNA"/>
</dbReference>
<dbReference type="InterPro" id="IPR013762">
    <property type="entry name" value="Integrase-like_cat_sf"/>
</dbReference>
<feature type="active site" evidence="10">
    <location>
        <position position="248"/>
    </location>
</feature>
<dbReference type="RefSeq" id="WP_015891765.1">
    <property type="nucleotide sequence ID" value="NC_012491.1"/>
</dbReference>
<dbReference type="GO" id="GO:0006313">
    <property type="term" value="P:DNA transposition"/>
    <property type="evidence" value="ECO:0007669"/>
    <property type="project" value="UniProtKB-UniRule"/>
</dbReference>
<dbReference type="InterPro" id="IPR004107">
    <property type="entry name" value="Integrase_SAM-like_N"/>
</dbReference>
<feature type="domain" description="Core-binding (CB)" evidence="13">
    <location>
        <begin position="5"/>
        <end position="91"/>
    </location>
</feature>
<evidence type="ECO:0000256" key="4">
    <source>
        <dbReference type="ARBA" id="ARBA00022618"/>
    </source>
</evidence>
<accession>C0ZFA8</accession>
<sequence length="314" mass="35642">MDFSQQNSADIEMFTRYLRVEKNASPHTVKQYVADISEFVSFMEQHQITVFAAVSYLHGRSFLAQLAGRGLSRRSIARKLSSLRSLYRFLLREGQLEQNPFQLVSTPKMEKKLPSFLYPQEVQAFFDLPDTTTPLGIRDRLIFELLYASGMRVTELTTLSVSDVNPSMGVALVYGKGAKERYVPVGSYACDVLRQYLEHGREKLLAGKVEHGNLLVNYRGEPLSDRSVRRIVDKYVDTYALQLRVSPHTFRHTFATHMLNGGADLRTVQELLGHVNVSTTQVYTHVTKERLRHVYDTAHPRANPGNTGSANRTT</sequence>
<evidence type="ECO:0000256" key="2">
    <source>
        <dbReference type="ARBA" id="ARBA00006657"/>
    </source>
</evidence>
<dbReference type="InterPro" id="IPR002104">
    <property type="entry name" value="Integrase_catalytic"/>
</dbReference>
<dbReference type="Pfam" id="PF02899">
    <property type="entry name" value="Phage_int_SAM_1"/>
    <property type="match status" value="1"/>
</dbReference>
<dbReference type="Proteomes" id="UP000001877">
    <property type="component" value="Chromosome"/>
</dbReference>
<dbReference type="STRING" id="358681.BBR47_34900"/>
<dbReference type="PROSITE" id="PS51898">
    <property type="entry name" value="TYR_RECOMBINASE"/>
    <property type="match status" value="1"/>
</dbReference>
<feature type="active site" description="O-(3'-phospho-DNA)-tyrosine intermediate" evidence="10">
    <location>
        <position position="283"/>
    </location>
</feature>
<evidence type="ECO:0000256" key="7">
    <source>
        <dbReference type="ARBA" id="ARBA00023125"/>
    </source>
</evidence>
<evidence type="ECO:0000259" key="12">
    <source>
        <dbReference type="PROSITE" id="PS51898"/>
    </source>
</evidence>
<dbReference type="PANTHER" id="PTHR30349:SF77">
    <property type="entry name" value="TYROSINE RECOMBINASE XERC"/>
    <property type="match status" value="1"/>
</dbReference>
<keyword evidence="7 10" id="KW-0238">DNA-binding</keyword>
<dbReference type="NCBIfam" id="TIGR02224">
    <property type="entry name" value="recomb_XerC"/>
    <property type="match status" value="1"/>
</dbReference>
<feature type="active site" evidence="10">
    <location>
        <position position="176"/>
    </location>
</feature>
<dbReference type="PROSITE" id="PS51900">
    <property type="entry name" value="CB"/>
    <property type="match status" value="1"/>
</dbReference>
<protein>
    <recommendedName>
        <fullName evidence="10 11">Tyrosine recombinase XerC</fullName>
    </recommendedName>
</protein>
<dbReference type="InterPro" id="IPR023009">
    <property type="entry name" value="Tyrosine_recombinase_XerC/XerD"/>
</dbReference>
<dbReference type="KEGG" id="bbe:BBR47_34900"/>
<keyword evidence="4 10" id="KW-0132">Cell division</keyword>
<evidence type="ECO:0000256" key="5">
    <source>
        <dbReference type="ARBA" id="ARBA00022829"/>
    </source>
</evidence>
<reference evidence="14 15" key="1">
    <citation type="submission" date="2005-03" db="EMBL/GenBank/DDBJ databases">
        <title>Brevibacillus brevis strain 47, complete genome.</title>
        <authorList>
            <person name="Hosoyama A."/>
            <person name="Yamada R."/>
            <person name="Hongo Y."/>
            <person name="Terui Y."/>
            <person name="Ankai A."/>
            <person name="Masuyama W."/>
            <person name="Sekiguchi M."/>
            <person name="Takeda T."/>
            <person name="Asano K."/>
            <person name="Ohji S."/>
            <person name="Ichikawa N."/>
            <person name="Narita S."/>
            <person name="Aoki N."/>
            <person name="Miura H."/>
            <person name="Matsushita S."/>
            <person name="Sekigawa T."/>
            <person name="Yamagata H."/>
            <person name="Yoshikawa H."/>
            <person name="Udaka S."/>
            <person name="Tanikawa S."/>
            <person name="Fujita N."/>
        </authorList>
    </citation>
    <scope>NUCLEOTIDE SEQUENCE [LARGE SCALE GENOMIC DNA]</scope>
    <source>
        <strain evidence="15">47 / JCM 6285 / NBRC 100599</strain>
    </source>
</reference>
<evidence type="ECO:0000256" key="8">
    <source>
        <dbReference type="ARBA" id="ARBA00023172"/>
    </source>
</evidence>
<evidence type="ECO:0000256" key="1">
    <source>
        <dbReference type="ARBA" id="ARBA00004496"/>
    </source>
</evidence>
<evidence type="ECO:0000256" key="3">
    <source>
        <dbReference type="ARBA" id="ARBA00022490"/>
    </source>
</evidence>
<dbReference type="CDD" id="cd00798">
    <property type="entry name" value="INT_XerDC_C"/>
    <property type="match status" value="1"/>
</dbReference>
<dbReference type="GO" id="GO:0051301">
    <property type="term" value="P:cell division"/>
    <property type="evidence" value="ECO:0007669"/>
    <property type="project" value="UniProtKB-UniRule"/>
</dbReference>
<dbReference type="Gene3D" id="1.10.150.130">
    <property type="match status" value="1"/>
</dbReference>
<dbReference type="SUPFAM" id="SSF56349">
    <property type="entry name" value="DNA breaking-rejoining enzymes"/>
    <property type="match status" value="1"/>
</dbReference>
<dbReference type="InterPro" id="IPR011010">
    <property type="entry name" value="DNA_brk_join_enz"/>
</dbReference>
<comment type="similarity">
    <text evidence="2 10">Belongs to the 'phage' integrase family. XerC subfamily.</text>
</comment>
<dbReference type="HAMAP" id="MF_01808">
    <property type="entry name" value="Recomb_XerC_XerD"/>
    <property type="match status" value="1"/>
</dbReference>
<comment type="subunit">
    <text evidence="10">Forms a cyclic heterotetrameric complex composed of two molecules of XerC and two molecules of XerD.</text>
</comment>
<organism evidence="14 15">
    <name type="scientific">Brevibacillus brevis (strain 47 / JCM 6285 / NBRC 100599)</name>
    <dbReference type="NCBI Taxonomy" id="358681"/>
    <lineage>
        <taxon>Bacteria</taxon>
        <taxon>Bacillati</taxon>
        <taxon>Bacillota</taxon>
        <taxon>Bacilli</taxon>
        <taxon>Bacillales</taxon>
        <taxon>Paenibacillaceae</taxon>
        <taxon>Brevibacillus</taxon>
    </lineage>
</organism>
<comment type="subcellular location">
    <subcellularLocation>
        <location evidence="1 10">Cytoplasm</location>
    </subcellularLocation>
</comment>
<dbReference type="GO" id="GO:0003677">
    <property type="term" value="F:DNA binding"/>
    <property type="evidence" value="ECO:0007669"/>
    <property type="project" value="UniProtKB-UniRule"/>
</dbReference>
<dbReference type="GO" id="GO:0005737">
    <property type="term" value="C:cytoplasm"/>
    <property type="evidence" value="ECO:0007669"/>
    <property type="project" value="UniProtKB-SubCell"/>
</dbReference>
<keyword evidence="9 10" id="KW-0131">Cell cycle</keyword>
<dbReference type="AlphaFoldDB" id="C0ZFA8"/>
<dbReference type="Gene3D" id="1.10.443.10">
    <property type="entry name" value="Intergrase catalytic core"/>
    <property type="match status" value="1"/>
</dbReference>
<proteinExistence type="inferred from homology"/>
<gene>
    <name evidence="10 14" type="primary">xerC</name>
    <name evidence="14" type="ordered locus">BBR47_34900</name>
</gene>
<evidence type="ECO:0000256" key="6">
    <source>
        <dbReference type="ARBA" id="ARBA00022908"/>
    </source>
</evidence>
<dbReference type="InterPro" id="IPR010998">
    <property type="entry name" value="Integrase_recombinase_N"/>
</dbReference>
<dbReference type="PANTHER" id="PTHR30349">
    <property type="entry name" value="PHAGE INTEGRASE-RELATED"/>
    <property type="match status" value="1"/>
</dbReference>
<evidence type="ECO:0000313" key="15">
    <source>
        <dbReference type="Proteomes" id="UP000001877"/>
    </source>
</evidence>